<keyword evidence="2" id="KW-1133">Transmembrane helix</keyword>
<sequence length="83" mass="9097">MAVARFAASGFALVTPALIEWSPSGLYVLLTFFALVSGGIGMLIIRRVQRPSASERQTAKEPAVGSAGRRCRRRGPRGRRWPR</sequence>
<gene>
    <name evidence="3" type="ORF">SCNRRL3882_7755</name>
</gene>
<keyword evidence="2" id="KW-0472">Membrane</keyword>
<reference evidence="4" key="1">
    <citation type="submission" date="2017-11" db="EMBL/GenBank/DDBJ databases">
        <authorList>
            <person name="Wibberg D."/>
        </authorList>
    </citation>
    <scope>NUCLEOTIDE SEQUENCE [LARGE SCALE GENOMIC DNA]</scope>
</reference>
<dbReference type="Proteomes" id="UP000235464">
    <property type="component" value="Chromosome I"/>
</dbReference>
<evidence type="ECO:0000256" key="1">
    <source>
        <dbReference type="SAM" id="MobiDB-lite"/>
    </source>
</evidence>
<feature type="compositionally biased region" description="Basic residues" evidence="1">
    <location>
        <begin position="69"/>
        <end position="83"/>
    </location>
</feature>
<proteinExistence type="predicted"/>
<feature type="region of interest" description="Disordered" evidence="1">
    <location>
        <begin position="51"/>
        <end position="83"/>
    </location>
</feature>
<keyword evidence="2" id="KW-0812">Transmembrane</keyword>
<protein>
    <submittedName>
        <fullName evidence="3">Uncharacterized protein</fullName>
    </submittedName>
</protein>
<evidence type="ECO:0000313" key="4">
    <source>
        <dbReference type="Proteomes" id="UP000235464"/>
    </source>
</evidence>
<organism evidence="3 4">
    <name type="scientific">Streptomyces chartreusis NRRL 3882</name>
    <dbReference type="NCBI Taxonomy" id="1079985"/>
    <lineage>
        <taxon>Bacteria</taxon>
        <taxon>Bacillati</taxon>
        <taxon>Actinomycetota</taxon>
        <taxon>Actinomycetes</taxon>
        <taxon>Kitasatosporales</taxon>
        <taxon>Streptomycetaceae</taxon>
        <taxon>Streptomyces</taxon>
    </lineage>
</organism>
<evidence type="ECO:0000256" key="2">
    <source>
        <dbReference type="SAM" id="Phobius"/>
    </source>
</evidence>
<feature type="transmembrane region" description="Helical" evidence="2">
    <location>
        <begin position="27"/>
        <end position="45"/>
    </location>
</feature>
<name>A0A2N9BLR6_STRCX</name>
<keyword evidence="4" id="KW-1185">Reference proteome</keyword>
<dbReference type="EMBL" id="LT963352">
    <property type="protein sequence ID" value="SOR84310.1"/>
    <property type="molecule type" value="Genomic_DNA"/>
</dbReference>
<accession>A0A2N9BLR6</accession>
<evidence type="ECO:0000313" key="3">
    <source>
        <dbReference type="EMBL" id="SOR84310.1"/>
    </source>
</evidence>
<dbReference type="AlphaFoldDB" id="A0A2N9BLR6"/>